<keyword evidence="6 9" id="KW-0687">Ribonucleoprotein</keyword>
<gene>
    <name evidence="11" type="primary">MRPS15</name>
    <name evidence="11" type="ORF">DERP_006120</name>
</gene>
<dbReference type="SMART" id="SM01387">
    <property type="entry name" value="Ribosomal_S15"/>
    <property type="match status" value="1"/>
</dbReference>
<organism evidence="11 12">
    <name type="scientific">Dermatophagoides pteronyssinus</name>
    <name type="common">European house dust mite</name>
    <dbReference type="NCBI Taxonomy" id="6956"/>
    <lineage>
        <taxon>Eukaryota</taxon>
        <taxon>Metazoa</taxon>
        <taxon>Ecdysozoa</taxon>
        <taxon>Arthropoda</taxon>
        <taxon>Chelicerata</taxon>
        <taxon>Arachnida</taxon>
        <taxon>Acari</taxon>
        <taxon>Acariformes</taxon>
        <taxon>Sarcoptiformes</taxon>
        <taxon>Astigmata</taxon>
        <taxon>Psoroptidia</taxon>
        <taxon>Analgoidea</taxon>
        <taxon>Pyroglyphidae</taxon>
        <taxon>Dermatophagoidinae</taxon>
        <taxon>Dermatophagoides</taxon>
    </lineage>
</organism>
<dbReference type="PANTHER" id="PTHR46685:SF1">
    <property type="entry name" value="SMALL RIBOSOMAL SUBUNIT PROTEIN US15M"/>
    <property type="match status" value="1"/>
</dbReference>
<evidence type="ECO:0000256" key="3">
    <source>
        <dbReference type="ARBA" id="ARBA00022946"/>
    </source>
</evidence>
<keyword evidence="12" id="KW-1185">Reference proteome</keyword>
<proteinExistence type="inferred from homology"/>
<evidence type="ECO:0000256" key="1">
    <source>
        <dbReference type="ARBA" id="ARBA00004173"/>
    </source>
</evidence>
<evidence type="ECO:0000256" key="6">
    <source>
        <dbReference type="ARBA" id="ARBA00023274"/>
    </source>
</evidence>
<feature type="coiled-coil region" evidence="10">
    <location>
        <begin position="238"/>
        <end position="272"/>
    </location>
</feature>
<evidence type="ECO:0000256" key="10">
    <source>
        <dbReference type="SAM" id="Coils"/>
    </source>
</evidence>
<keyword evidence="5" id="KW-0496">Mitochondrion</keyword>
<evidence type="ECO:0000256" key="8">
    <source>
        <dbReference type="ARBA" id="ARBA00035528"/>
    </source>
</evidence>
<protein>
    <recommendedName>
        <fullName evidence="7">Small ribosomal subunit protein uS15m</fullName>
    </recommendedName>
    <alternativeName>
        <fullName evidence="8">28S ribosomal protein S15, mitochondrial</fullName>
    </alternativeName>
</protein>
<comment type="similarity">
    <text evidence="2 9">Belongs to the universal ribosomal protein uS15 family.</text>
</comment>
<comment type="caution">
    <text evidence="11">The sequence shown here is derived from an EMBL/GenBank/DDBJ whole genome shotgun (WGS) entry which is preliminary data.</text>
</comment>
<dbReference type="SUPFAM" id="SSF47060">
    <property type="entry name" value="S15/NS1 RNA-binding domain"/>
    <property type="match status" value="1"/>
</dbReference>
<evidence type="ECO:0000256" key="2">
    <source>
        <dbReference type="ARBA" id="ARBA00008434"/>
    </source>
</evidence>
<comment type="subcellular location">
    <subcellularLocation>
        <location evidence="1">Mitochondrion</location>
    </subcellularLocation>
</comment>
<reference evidence="11 12" key="1">
    <citation type="journal article" date="2018" name="J. Allergy Clin. Immunol.">
        <title>High-quality assembly of Dermatophagoides pteronyssinus genome and transcriptome reveals a wide range of novel allergens.</title>
        <authorList>
            <person name="Liu X.Y."/>
            <person name="Yang K.Y."/>
            <person name="Wang M.Q."/>
            <person name="Kwok J.S."/>
            <person name="Zeng X."/>
            <person name="Yang Z."/>
            <person name="Xiao X.J."/>
            <person name="Lau C.P."/>
            <person name="Li Y."/>
            <person name="Huang Z.M."/>
            <person name="Ba J.G."/>
            <person name="Yim A.K."/>
            <person name="Ouyang C.Y."/>
            <person name="Ngai S.M."/>
            <person name="Chan T.F."/>
            <person name="Leung E.L."/>
            <person name="Liu L."/>
            <person name="Liu Z.G."/>
            <person name="Tsui S.K."/>
        </authorList>
    </citation>
    <scope>NUCLEOTIDE SEQUENCE [LARGE SCALE GENOMIC DNA]</scope>
    <source>
        <strain evidence="11">Derp</strain>
    </source>
</reference>
<name>A0ABQ8JSD7_DERPT</name>
<dbReference type="InterPro" id="IPR052137">
    <property type="entry name" value="uS15_ribosomal"/>
</dbReference>
<keyword evidence="3" id="KW-0809">Transit peptide</keyword>
<dbReference type="InterPro" id="IPR009068">
    <property type="entry name" value="uS15_NS1_RNA-bd_sf"/>
</dbReference>
<dbReference type="PANTHER" id="PTHR46685">
    <property type="entry name" value="28S RIBOSOMAL PROTEIN S15, MITOCHONDRIAL"/>
    <property type="match status" value="1"/>
</dbReference>
<dbReference type="Proteomes" id="UP000887458">
    <property type="component" value="Unassembled WGS sequence"/>
</dbReference>
<keyword evidence="10" id="KW-0175">Coiled coil</keyword>
<dbReference type="Gene3D" id="1.10.287.10">
    <property type="entry name" value="S15/NS1, RNA-binding"/>
    <property type="match status" value="1"/>
</dbReference>
<evidence type="ECO:0000313" key="12">
    <source>
        <dbReference type="Proteomes" id="UP000887458"/>
    </source>
</evidence>
<dbReference type="Pfam" id="PF00312">
    <property type="entry name" value="Ribosomal_S15"/>
    <property type="match status" value="1"/>
</dbReference>
<accession>A0ABQ8JSD7</accession>
<evidence type="ECO:0000256" key="4">
    <source>
        <dbReference type="ARBA" id="ARBA00022980"/>
    </source>
</evidence>
<evidence type="ECO:0000256" key="9">
    <source>
        <dbReference type="RuleBase" id="RU003919"/>
    </source>
</evidence>
<reference evidence="11 12" key="2">
    <citation type="journal article" date="2022" name="Mol. Biol. Evol.">
        <title>Comparative Genomics Reveals Insights into the Divergent Evolution of Astigmatic Mites and Household Pest Adaptations.</title>
        <authorList>
            <person name="Xiong Q."/>
            <person name="Wan A.T."/>
            <person name="Liu X."/>
            <person name="Fung C.S."/>
            <person name="Xiao X."/>
            <person name="Malainual N."/>
            <person name="Hou J."/>
            <person name="Wang L."/>
            <person name="Wang M."/>
            <person name="Yang K.Y."/>
            <person name="Cui Y."/>
            <person name="Leung E.L."/>
            <person name="Nong W."/>
            <person name="Shin S.K."/>
            <person name="Au S.W."/>
            <person name="Jeong K.Y."/>
            <person name="Chew F.T."/>
            <person name="Hui J.H."/>
            <person name="Leung T.F."/>
            <person name="Tungtrongchitr A."/>
            <person name="Zhong N."/>
            <person name="Liu Z."/>
            <person name="Tsui S.K."/>
        </authorList>
    </citation>
    <scope>NUCLEOTIDE SEQUENCE [LARGE SCALE GENOMIC DNA]</scope>
    <source>
        <strain evidence="11">Derp</strain>
    </source>
</reference>
<dbReference type="InterPro" id="IPR000589">
    <property type="entry name" value="Ribosomal_uS15"/>
</dbReference>
<dbReference type="EMBL" id="NJHN03000018">
    <property type="protein sequence ID" value="KAH9425511.1"/>
    <property type="molecule type" value="Genomic_DNA"/>
</dbReference>
<sequence length="289" mass="34976">MQRINQICIKTRIQSMISSIISKNSNKQQQCLDYESQSLLNYESRRFGRRYRRWYHWPNDFLPFHWEREKLEPPYLRTGDAVRDIGLWNKQDLIPGAQYSTALNDAPEIVRRQFSLGFAERSTVVKHQRDKILNQVRRYEFDMMSPEVKIAEYTVKIRNNLHHFTKIDKYDARRKIQQETLKNRRAHLLNELYYQDRQRYDRLISLLGITHSPPKLGEITYKPTRKGEIRRLTSEYCQRIKEEKLEQYHNELKQKQSTLDDERRRIDEIIKEDEKYLGIVNEGPNNKTL</sequence>
<evidence type="ECO:0000256" key="5">
    <source>
        <dbReference type="ARBA" id="ARBA00023128"/>
    </source>
</evidence>
<keyword evidence="4 9" id="KW-0689">Ribosomal protein</keyword>
<evidence type="ECO:0000313" key="11">
    <source>
        <dbReference type="EMBL" id="KAH9425511.1"/>
    </source>
</evidence>
<evidence type="ECO:0000256" key="7">
    <source>
        <dbReference type="ARBA" id="ARBA00035249"/>
    </source>
</evidence>